<protein>
    <submittedName>
        <fullName evidence="1">Uncharacterized protein</fullName>
    </submittedName>
</protein>
<dbReference type="Proteomes" id="UP001165960">
    <property type="component" value="Unassembled WGS sequence"/>
</dbReference>
<name>A0ACC2UBJ5_9FUNG</name>
<dbReference type="EMBL" id="QTSX02000863">
    <property type="protein sequence ID" value="KAJ9084262.1"/>
    <property type="molecule type" value="Genomic_DNA"/>
</dbReference>
<reference evidence="1" key="1">
    <citation type="submission" date="2022-04" db="EMBL/GenBank/DDBJ databases">
        <title>Genome of the entomopathogenic fungus Entomophthora muscae.</title>
        <authorList>
            <person name="Elya C."/>
            <person name="Lovett B.R."/>
            <person name="Lee E."/>
            <person name="Macias A.M."/>
            <person name="Hajek A.E."/>
            <person name="De Bivort B.L."/>
            <person name="Kasson M.T."/>
            <person name="De Fine Licht H.H."/>
            <person name="Stajich J.E."/>
        </authorList>
    </citation>
    <scope>NUCLEOTIDE SEQUENCE</scope>
    <source>
        <strain evidence="1">Berkeley</strain>
    </source>
</reference>
<evidence type="ECO:0000313" key="2">
    <source>
        <dbReference type="Proteomes" id="UP001165960"/>
    </source>
</evidence>
<proteinExistence type="predicted"/>
<organism evidence="1 2">
    <name type="scientific">Entomophthora muscae</name>
    <dbReference type="NCBI Taxonomy" id="34485"/>
    <lineage>
        <taxon>Eukaryota</taxon>
        <taxon>Fungi</taxon>
        <taxon>Fungi incertae sedis</taxon>
        <taxon>Zoopagomycota</taxon>
        <taxon>Entomophthoromycotina</taxon>
        <taxon>Entomophthoromycetes</taxon>
        <taxon>Entomophthorales</taxon>
        <taxon>Entomophthoraceae</taxon>
        <taxon>Entomophthora</taxon>
    </lineage>
</organism>
<gene>
    <name evidence="1" type="ORF">DSO57_1026322</name>
</gene>
<sequence>MLYENQGDSTPSSMMITRVEPVWFEPELASQFTFCTKDSTCPVSPTHQKNIYNSTLKESRHVHKLFQLVDQFLPNTDGAIEAKLPSSITFDIVGPSTKYLWVRTLAWRIQGQITYGFKKATYIQRHKAN</sequence>
<evidence type="ECO:0000313" key="1">
    <source>
        <dbReference type="EMBL" id="KAJ9084262.1"/>
    </source>
</evidence>
<keyword evidence="2" id="KW-1185">Reference proteome</keyword>
<accession>A0ACC2UBJ5</accession>
<comment type="caution">
    <text evidence="1">The sequence shown here is derived from an EMBL/GenBank/DDBJ whole genome shotgun (WGS) entry which is preliminary data.</text>
</comment>